<protein>
    <submittedName>
        <fullName evidence="1">Uncharacterized protein</fullName>
    </submittedName>
</protein>
<comment type="caution">
    <text evidence="1">The sequence shown here is derived from an EMBL/GenBank/DDBJ whole genome shotgun (WGS) entry which is preliminary data.</text>
</comment>
<proteinExistence type="predicted"/>
<organism evidence="1 2">
    <name type="scientific">Candidatus Syntropharchaeum caldarium</name>
    <dbReference type="NCBI Taxonomy" id="1838285"/>
    <lineage>
        <taxon>Archaea</taxon>
        <taxon>Methanobacteriati</taxon>
        <taxon>Methanobacteriota</taxon>
        <taxon>Stenosarchaea group</taxon>
        <taxon>Methanomicrobia</taxon>
        <taxon>Methanosarcinales</taxon>
        <taxon>ANME-2 cluster</taxon>
        <taxon>Candidatus Syntropharchaeum</taxon>
    </lineage>
</organism>
<dbReference type="STRING" id="1838285.SCAL_000641"/>
<reference evidence="1" key="1">
    <citation type="submission" date="2016-05" db="EMBL/GenBank/DDBJ databases">
        <title>Microbial consortia oxidize butane by reversing methanogenesis.</title>
        <authorList>
            <person name="Laso-Perez R."/>
            <person name="Richter M."/>
            <person name="Wegener G."/>
            <person name="Musat F."/>
        </authorList>
    </citation>
    <scope>NUCLEOTIDE SEQUENCE [LARGE SCALE GENOMIC DNA]</scope>
    <source>
        <strain evidence="1">BOX2</strain>
    </source>
</reference>
<dbReference type="Proteomes" id="UP000186940">
    <property type="component" value="Unassembled WGS sequence"/>
</dbReference>
<evidence type="ECO:0000313" key="2">
    <source>
        <dbReference type="Proteomes" id="UP000186940"/>
    </source>
</evidence>
<name>A0A1F2PBC7_9EURY</name>
<keyword evidence="2" id="KW-1185">Reference proteome</keyword>
<accession>A0A1F2PBC7</accession>
<evidence type="ECO:0000313" key="1">
    <source>
        <dbReference type="EMBL" id="OFV68001.1"/>
    </source>
</evidence>
<dbReference type="AlphaFoldDB" id="A0A1F2PBC7"/>
<dbReference type="EMBL" id="LYOS01000002">
    <property type="protein sequence ID" value="OFV68001.1"/>
    <property type="molecule type" value="Genomic_DNA"/>
</dbReference>
<gene>
    <name evidence="1" type="ORF">SCAL_000641</name>
</gene>
<sequence length="54" mass="6085">MDEKDIEVTIVADGQEIDTNPFVRRLTLGVIGGFVGELNGVDKEWKEIKIVIKR</sequence>